<evidence type="ECO:0000313" key="3">
    <source>
        <dbReference type="WBParaSite" id="jg22660"/>
    </source>
</evidence>
<name>A0A915DQT5_9BILA</name>
<proteinExistence type="predicted"/>
<dbReference type="WBParaSite" id="jg22660">
    <property type="protein sequence ID" value="jg22660"/>
    <property type="gene ID" value="jg22660"/>
</dbReference>
<evidence type="ECO:0000256" key="1">
    <source>
        <dbReference type="SAM" id="MobiDB-lite"/>
    </source>
</evidence>
<evidence type="ECO:0000313" key="2">
    <source>
        <dbReference type="Proteomes" id="UP000887574"/>
    </source>
</evidence>
<reference evidence="3" key="1">
    <citation type="submission" date="2022-11" db="UniProtKB">
        <authorList>
            <consortium name="WormBaseParasite"/>
        </authorList>
    </citation>
    <scope>IDENTIFICATION</scope>
</reference>
<protein>
    <submittedName>
        <fullName evidence="3">Uncharacterized protein</fullName>
    </submittedName>
</protein>
<sequence length="120" mass="13562">MPTLRQEKKRRLEKQAEVGGAVADESDDGLMEDESILGVKKDGLPDYDEDAVTIEGDLNLDFQLLRQIPCPYTNVIAEFADVEIFAISVDSFLLELTAHHYHNWLLGGQTIVWPNRLTTF</sequence>
<feature type="region of interest" description="Disordered" evidence="1">
    <location>
        <begin position="1"/>
        <end position="28"/>
    </location>
</feature>
<dbReference type="AlphaFoldDB" id="A0A915DQT5"/>
<dbReference type="Proteomes" id="UP000887574">
    <property type="component" value="Unplaced"/>
</dbReference>
<organism evidence="2 3">
    <name type="scientific">Ditylenchus dipsaci</name>
    <dbReference type="NCBI Taxonomy" id="166011"/>
    <lineage>
        <taxon>Eukaryota</taxon>
        <taxon>Metazoa</taxon>
        <taxon>Ecdysozoa</taxon>
        <taxon>Nematoda</taxon>
        <taxon>Chromadorea</taxon>
        <taxon>Rhabditida</taxon>
        <taxon>Tylenchina</taxon>
        <taxon>Tylenchomorpha</taxon>
        <taxon>Sphaerularioidea</taxon>
        <taxon>Anguinidae</taxon>
        <taxon>Anguininae</taxon>
        <taxon>Ditylenchus</taxon>
    </lineage>
</organism>
<keyword evidence="2" id="KW-1185">Reference proteome</keyword>
<accession>A0A915DQT5</accession>